<organism evidence="1 2">
    <name type="scientific">Bizionia hallyeonensis</name>
    <dbReference type="NCBI Taxonomy" id="1123757"/>
    <lineage>
        <taxon>Bacteria</taxon>
        <taxon>Pseudomonadati</taxon>
        <taxon>Bacteroidota</taxon>
        <taxon>Flavobacteriia</taxon>
        <taxon>Flavobacteriales</taxon>
        <taxon>Flavobacteriaceae</taxon>
        <taxon>Bizionia</taxon>
    </lineage>
</organism>
<sequence length="73" mass="8676">MKKAKDLLTEIATVTRNIETNYPEVYEHLDEMPMTIPDQQNPDIDVKDLENYLESLKDIIKKYKEEHKADRIL</sequence>
<dbReference type="RefSeq" id="WP_376858356.1">
    <property type="nucleotide sequence ID" value="NZ_JBHSLA010000001.1"/>
</dbReference>
<reference evidence="2" key="1">
    <citation type="journal article" date="2019" name="Int. J. Syst. Evol. Microbiol.">
        <title>The Global Catalogue of Microorganisms (GCM) 10K type strain sequencing project: providing services to taxonomists for standard genome sequencing and annotation.</title>
        <authorList>
            <consortium name="The Broad Institute Genomics Platform"/>
            <consortium name="The Broad Institute Genome Sequencing Center for Infectious Disease"/>
            <person name="Wu L."/>
            <person name="Ma J."/>
        </authorList>
    </citation>
    <scope>NUCLEOTIDE SEQUENCE [LARGE SCALE GENOMIC DNA]</scope>
    <source>
        <strain evidence="2">JCM 17978</strain>
    </source>
</reference>
<evidence type="ECO:0000313" key="1">
    <source>
        <dbReference type="EMBL" id="MFC5194229.1"/>
    </source>
</evidence>
<accession>A0ABW0C1Y4</accession>
<dbReference type="EMBL" id="JBHSLA010000001">
    <property type="protein sequence ID" value="MFC5194229.1"/>
    <property type="molecule type" value="Genomic_DNA"/>
</dbReference>
<gene>
    <name evidence="1" type="ORF">ACFPH8_02695</name>
</gene>
<keyword evidence="2" id="KW-1185">Reference proteome</keyword>
<comment type="caution">
    <text evidence="1">The sequence shown here is derived from an EMBL/GenBank/DDBJ whole genome shotgun (WGS) entry which is preliminary data.</text>
</comment>
<protein>
    <submittedName>
        <fullName evidence="1">Uncharacterized protein</fullName>
    </submittedName>
</protein>
<evidence type="ECO:0000313" key="2">
    <source>
        <dbReference type="Proteomes" id="UP001596162"/>
    </source>
</evidence>
<proteinExistence type="predicted"/>
<dbReference type="Proteomes" id="UP001596162">
    <property type="component" value="Unassembled WGS sequence"/>
</dbReference>
<name>A0ABW0C1Y4_9FLAO</name>